<accession>A0A4Z2EWA9</accession>
<dbReference type="Proteomes" id="UP000314294">
    <property type="component" value="Unassembled WGS sequence"/>
</dbReference>
<gene>
    <name evidence="1" type="ORF">EYF80_057183</name>
</gene>
<dbReference type="AlphaFoldDB" id="A0A4Z2EWA9"/>
<name>A0A4Z2EWA9_9TELE</name>
<evidence type="ECO:0000313" key="1">
    <source>
        <dbReference type="EMBL" id="TNN32654.1"/>
    </source>
</evidence>
<comment type="caution">
    <text evidence="1">The sequence shown here is derived from an EMBL/GenBank/DDBJ whole genome shotgun (WGS) entry which is preliminary data.</text>
</comment>
<reference evidence="1 2" key="1">
    <citation type="submission" date="2019-03" db="EMBL/GenBank/DDBJ databases">
        <title>First draft genome of Liparis tanakae, snailfish: a comprehensive survey of snailfish specific genes.</title>
        <authorList>
            <person name="Kim W."/>
            <person name="Song I."/>
            <person name="Jeong J.-H."/>
            <person name="Kim D."/>
            <person name="Kim S."/>
            <person name="Ryu S."/>
            <person name="Song J.Y."/>
            <person name="Lee S.K."/>
        </authorList>
    </citation>
    <scope>NUCLEOTIDE SEQUENCE [LARGE SCALE GENOMIC DNA]</scope>
    <source>
        <tissue evidence="1">Muscle</tissue>
    </source>
</reference>
<protein>
    <submittedName>
        <fullName evidence="1">Uncharacterized protein</fullName>
    </submittedName>
</protein>
<sequence>MVLQPSPRLTLTSSRATEPQSQKLLQVLTKTTWAASCSLKPTCPGGVVPAPEDVGLHRHSPPRRRPRVLGVVAETRLEVAAGDGGVKGRLWGTDGEKVEVLGGWSLVYTENRFPLVSLRWYWKLRQPDSGTVVMGDTSLATSLKVLA</sequence>
<keyword evidence="2" id="KW-1185">Reference proteome</keyword>
<proteinExistence type="predicted"/>
<organism evidence="1 2">
    <name type="scientific">Liparis tanakae</name>
    <name type="common">Tanaka's snailfish</name>
    <dbReference type="NCBI Taxonomy" id="230148"/>
    <lineage>
        <taxon>Eukaryota</taxon>
        <taxon>Metazoa</taxon>
        <taxon>Chordata</taxon>
        <taxon>Craniata</taxon>
        <taxon>Vertebrata</taxon>
        <taxon>Euteleostomi</taxon>
        <taxon>Actinopterygii</taxon>
        <taxon>Neopterygii</taxon>
        <taxon>Teleostei</taxon>
        <taxon>Neoteleostei</taxon>
        <taxon>Acanthomorphata</taxon>
        <taxon>Eupercaria</taxon>
        <taxon>Perciformes</taxon>
        <taxon>Cottioidei</taxon>
        <taxon>Cottales</taxon>
        <taxon>Liparidae</taxon>
        <taxon>Liparis</taxon>
    </lineage>
</organism>
<dbReference type="EMBL" id="SRLO01002568">
    <property type="protein sequence ID" value="TNN32654.1"/>
    <property type="molecule type" value="Genomic_DNA"/>
</dbReference>
<evidence type="ECO:0000313" key="2">
    <source>
        <dbReference type="Proteomes" id="UP000314294"/>
    </source>
</evidence>